<reference evidence="1 2" key="1">
    <citation type="journal article" date="2015" name="Genome Announc.">
        <title>Complete Genome Sequence of Methanosphaerula palustris E1-9CT, a Hydrogenotrophic Methanogen Isolated from a Minerotrophic Fen Peatland.</title>
        <authorList>
            <person name="Cadillo-Quiroz H."/>
            <person name="Browne P."/>
            <person name="Kyrpides N."/>
            <person name="Woyke T."/>
            <person name="Goodwin L."/>
            <person name="Detter C."/>
            <person name="Yavitt J.B."/>
            <person name="Zinder S.H."/>
        </authorList>
    </citation>
    <scope>NUCLEOTIDE SEQUENCE [LARGE SCALE GENOMIC DNA]</scope>
    <source>
        <strain evidence="2">ATCC BAA-1556 / DSM 19958 / E1-9c</strain>
    </source>
</reference>
<name>B8GIA4_METPE</name>
<sequence precursor="true">MKIGSQYLISGALMLADIPTSVGSVSAETDFRPPPYMITDPGTSVLAGTFKDCQGALGFIDRTSNVVIDSEVRENRLVSWSRSSWNCQSQ</sequence>
<dbReference type="HOGENOM" id="CLU_2433900_0_0_2"/>
<dbReference type="AlphaFoldDB" id="B8GIA4"/>
<organism evidence="1 2">
    <name type="scientific">Methanosphaerula palustris (strain ATCC BAA-1556 / DSM 19958 / E1-9c)</name>
    <dbReference type="NCBI Taxonomy" id="521011"/>
    <lineage>
        <taxon>Archaea</taxon>
        <taxon>Methanobacteriati</taxon>
        <taxon>Methanobacteriota</taxon>
        <taxon>Stenosarchaea group</taxon>
        <taxon>Methanomicrobia</taxon>
        <taxon>Methanomicrobiales</taxon>
        <taxon>Methanoregulaceae</taxon>
        <taxon>Methanosphaerula</taxon>
    </lineage>
</organism>
<proteinExistence type="predicted"/>
<dbReference type="Proteomes" id="UP000002457">
    <property type="component" value="Chromosome"/>
</dbReference>
<protein>
    <submittedName>
        <fullName evidence="1">Uncharacterized protein</fullName>
    </submittedName>
</protein>
<dbReference type="EMBL" id="CP001338">
    <property type="protein sequence ID" value="ACL15455.1"/>
    <property type="molecule type" value="Genomic_DNA"/>
</dbReference>
<dbReference type="KEGG" id="mpl:Mpal_0061"/>
<evidence type="ECO:0000313" key="2">
    <source>
        <dbReference type="Proteomes" id="UP000002457"/>
    </source>
</evidence>
<accession>B8GIA4</accession>
<gene>
    <name evidence="1" type="ordered locus">Mpal_0061</name>
</gene>
<evidence type="ECO:0000313" key="1">
    <source>
        <dbReference type="EMBL" id="ACL15455.1"/>
    </source>
</evidence>
<keyword evidence="2" id="KW-1185">Reference proteome</keyword>